<dbReference type="InterPro" id="IPR008271">
    <property type="entry name" value="Ser/Thr_kinase_AS"/>
</dbReference>
<dbReference type="AlphaFoldDB" id="A0A6G8Q8B0"/>
<dbReference type="EMBL" id="CP045119">
    <property type="protein sequence ID" value="QIN82547.1"/>
    <property type="molecule type" value="Genomic_DNA"/>
</dbReference>
<dbReference type="PROSITE" id="PS00108">
    <property type="entry name" value="PROTEIN_KINASE_ST"/>
    <property type="match status" value="1"/>
</dbReference>
<dbReference type="SMART" id="SM00220">
    <property type="entry name" value="S_TKc"/>
    <property type="match status" value="1"/>
</dbReference>
<dbReference type="CDD" id="cd14014">
    <property type="entry name" value="STKc_PknB_like"/>
    <property type="match status" value="1"/>
</dbReference>
<dbReference type="PANTHER" id="PTHR43289:SF34">
    <property type="entry name" value="SERINE_THREONINE-PROTEIN KINASE YBDM-RELATED"/>
    <property type="match status" value="1"/>
</dbReference>
<dbReference type="PROSITE" id="PS50011">
    <property type="entry name" value="PROTEIN_KINASE_DOM"/>
    <property type="match status" value="1"/>
</dbReference>
<evidence type="ECO:0000256" key="4">
    <source>
        <dbReference type="ARBA" id="ARBA00022741"/>
    </source>
</evidence>
<dbReference type="InterPro" id="IPR011009">
    <property type="entry name" value="Kinase-like_dom_sf"/>
</dbReference>
<dbReference type="GO" id="GO:0005524">
    <property type="term" value="F:ATP binding"/>
    <property type="evidence" value="ECO:0007669"/>
    <property type="project" value="UniProtKB-UniRule"/>
</dbReference>
<evidence type="ECO:0000313" key="13">
    <source>
        <dbReference type="EMBL" id="QIN82547.1"/>
    </source>
</evidence>
<reference evidence="13 14" key="1">
    <citation type="submission" date="2019-10" db="EMBL/GenBank/DDBJ databases">
        <title>Rubrobacter sp nov SCSIO 52090 isolated from a deep-sea sediment in the South China Sea.</title>
        <authorList>
            <person name="Chen R.W."/>
        </authorList>
    </citation>
    <scope>NUCLEOTIDE SEQUENCE [LARGE SCALE GENOMIC DNA]</scope>
    <source>
        <strain evidence="13 14">SCSIO 52909</strain>
    </source>
</reference>
<dbReference type="PANTHER" id="PTHR43289">
    <property type="entry name" value="MITOGEN-ACTIVATED PROTEIN KINASE KINASE KINASE 20-RELATED"/>
    <property type="match status" value="1"/>
</dbReference>
<feature type="domain" description="Protein kinase" evidence="12">
    <location>
        <begin position="11"/>
        <end position="275"/>
    </location>
</feature>
<dbReference type="Gene3D" id="1.10.510.10">
    <property type="entry name" value="Transferase(Phosphotransferase) domain 1"/>
    <property type="match status" value="1"/>
</dbReference>
<evidence type="ECO:0000256" key="9">
    <source>
        <dbReference type="PROSITE-ProRule" id="PRU10141"/>
    </source>
</evidence>
<accession>A0A6G8Q8B0</accession>
<feature type="transmembrane region" description="Helical" evidence="11">
    <location>
        <begin position="313"/>
        <end position="333"/>
    </location>
</feature>
<dbReference type="Pfam" id="PF00069">
    <property type="entry name" value="Pkinase"/>
    <property type="match status" value="1"/>
</dbReference>
<feature type="compositionally biased region" description="Low complexity" evidence="10">
    <location>
        <begin position="470"/>
        <end position="483"/>
    </location>
</feature>
<feature type="region of interest" description="Disordered" evidence="10">
    <location>
        <begin position="353"/>
        <end position="496"/>
    </location>
</feature>
<comment type="catalytic activity">
    <reaction evidence="7">
        <text>L-threonyl-[protein] + ATP = O-phospho-L-threonyl-[protein] + ADP + H(+)</text>
        <dbReference type="Rhea" id="RHEA:46608"/>
        <dbReference type="Rhea" id="RHEA-COMP:11060"/>
        <dbReference type="Rhea" id="RHEA-COMP:11605"/>
        <dbReference type="ChEBI" id="CHEBI:15378"/>
        <dbReference type="ChEBI" id="CHEBI:30013"/>
        <dbReference type="ChEBI" id="CHEBI:30616"/>
        <dbReference type="ChEBI" id="CHEBI:61977"/>
        <dbReference type="ChEBI" id="CHEBI:456216"/>
        <dbReference type="EC" id="2.7.11.1"/>
    </reaction>
</comment>
<organism evidence="13 14">
    <name type="scientific">Rubrobacter tropicus</name>
    <dbReference type="NCBI Taxonomy" id="2653851"/>
    <lineage>
        <taxon>Bacteria</taxon>
        <taxon>Bacillati</taxon>
        <taxon>Actinomycetota</taxon>
        <taxon>Rubrobacteria</taxon>
        <taxon>Rubrobacterales</taxon>
        <taxon>Rubrobacteraceae</taxon>
        <taxon>Rubrobacter</taxon>
    </lineage>
</organism>
<protein>
    <recommendedName>
        <fullName evidence="1">non-specific serine/threonine protein kinase</fullName>
        <ecNumber evidence="1">2.7.11.1</ecNumber>
    </recommendedName>
</protein>
<feature type="compositionally biased region" description="Low complexity" evidence="10">
    <location>
        <begin position="387"/>
        <end position="405"/>
    </location>
</feature>
<dbReference type="FunFam" id="3.30.200.20:FF:000035">
    <property type="entry name" value="Serine/threonine protein kinase Stk1"/>
    <property type="match status" value="1"/>
</dbReference>
<feature type="region of interest" description="Disordered" evidence="10">
    <location>
        <begin position="289"/>
        <end position="309"/>
    </location>
</feature>
<evidence type="ECO:0000313" key="14">
    <source>
        <dbReference type="Proteomes" id="UP000501452"/>
    </source>
</evidence>
<dbReference type="SUPFAM" id="SSF56112">
    <property type="entry name" value="Protein kinase-like (PK-like)"/>
    <property type="match status" value="1"/>
</dbReference>
<keyword evidence="11" id="KW-1133">Transmembrane helix</keyword>
<evidence type="ECO:0000256" key="5">
    <source>
        <dbReference type="ARBA" id="ARBA00022777"/>
    </source>
</evidence>
<keyword evidence="4 9" id="KW-0547">Nucleotide-binding</keyword>
<dbReference type="InterPro" id="IPR000719">
    <property type="entry name" value="Prot_kinase_dom"/>
</dbReference>
<keyword evidence="14" id="KW-1185">Reference proteome</keyword>
<evidence type="ECO:0000256" key="7">
    <source>
        <dbReference type="ARBA" id="ARBA00047899"/>
    </source>
</evidence>
<keyword evidence="5 13" id="KW-0418">Kinase</keyword>
<keyword evidence="11" id="KW-0472">Membrane</keyword>
<dbReference type="GO" id="GO:0045717">
    <property type="term" value="P:negative regulation of fatty acid biosynthetic process"/>
    <property type="evidence" value="ECO:0007669"/>
    <property type="project" value="UniProtKB-ARBA"/>
</dbReference>
<evidence type="ECO:0000256" key="1">
    <source>
        <dbReference type="ARBA" id="ARBA00012513"/>
    </source>
</evidence>
<gene>
    <name evidence="13" type="ORF">GBA63_07750</name>
</gene>
<feature type="compositionally biased region" description="Low complexity" evidence="10">
    <location>
        <begin position="412"/>
        <end position="462"/>
    </location>
</feature>
<dbReference type="PROSITE" id="PS00107">
    <property type="entry name" value="PROTEIN_KINASE_ATP"/>
    <property type="match status" value="1"/>
</dbReference>
<evidence type="ECO:0000256" key="11">
    <source>
        <dbReference type="SAM" id="Phobius"/>
    </source>
</evidence>
<keyword evidence="6 9" id="KW-0067">ATP-binding</keyword>
<name>A0A6G8Q8B0_9ACTN</name>
<dbReference type="Gene3D" id="3.30.200.20">
    <property type="entry name" value="Phosphorylase Kinase, domain 1"/>
    <property type="match status" value="1"/>
</dbReference>
<comment type="catalytic activity">
    <reaction evidence="8">
        <text>L-seryl-[protein] + ATP = O-phospho-L-seryl-[protein] + ADP + H(+)</text>
        <dbReference type="Rhea" id="RHEA:17989"/>
        <dbReference type="Rhea" id="RHEA-COMP:9863"/>
        <dbReference type="Rhea" id="RHEA-COMP:11604"/>
        <dbReference type="ChEBI" id="CHEBI:15378"/>
        <dbReference type="ChEBI" id="CHEBI:29999"/>
        <dbReference type="ChEBI" id="CHEBI:30616"/>
        <dbReference type="ChEBI" id="CHEBI:83421"/>
        <dbReference type="ChEBI" id="CHEBI:456216"/>
        <dbReference type="EC" id="2.7.11.1"/>
    </reaction>
</comment>
<keyword evidence="2" id="KW-0723">Serine/threonine-protein kinase</keyword>
<evidence type="ECO:0000256" key="6">
    <source>
        <dbReference type="ARBA" id="ARBA00022840"/>
    </source>
</evidence>
<dbReference type="KEGG" id="rub:GBA63_07750"/>
<keyword evidence="3" id="KW-0808">Transferase</keyword>
<evidence type="ECO:0000256" key="2">
    <source>
        <dbReference type="ARBA" id="ARBA00022527"/>
    </source>
</evidence>
<proteinExistence type="predicted"/>
<feature type="binding site" evidence="9">
    <location>
        <position position="40"/>
    </location>
    <ligand>
        <name>ATP</name>
        <dbReference type="ChEBI" id="CHEBI:30616"/>
    </ligand>
</feature>
<dbReference type="InterPro" id="IPR017441">
    <property type="entry name" value="Protein_kinase_ATP_BS"/>
</dbReference>
<dbReference type="FunFam" id="1.10.510.10:FF:000021">
    <property type="entry name" value="Serine/threonine protein kinase"/>
    <property type="match status" value="1"/>
</dbReference>
<evidence type="ECO:0000256" key="10">
    <source>
        <dbReference type="SAM" id="MobiDB-lite"/>
    </source>
</evidence>
<dbReference type="EC" id="2.7.11.1" evidence="1"/>
<evidence type="ECO:0000256" key="8">
    <source>
        <dbReference type="ARBA" id="ARBA00048679"/>
    </source>
</evidence>
<evidence type="ECO:0000259" key="12">
    <source>
        <dbReference type="PROSITE" id="PS50011"/>
    </source>
</evidence>
<evidence type="ECO:0000256" key="3">
    <source>
        <dbReference type="ARBA" id="ARBA00022679"/>
    </source>
</evidence>
<dbReference type="Proteomes" id="UP000501452">
    <property type="component" value="Chromosome"/>
</dbReference>
<sequence length="496" mass="51565">MQHDFSIGDRYELGGLLGSGGMGSVYRAHDARLDREVAIKVLGRHHAGSPEFVERFEREVKSVASLDHPNVVRVFDSGRGDDGSPYMAMELMDGGTLKDRIRQEGPLPPREAAKVALQVADALGAAHAAGIVHRDVKPENVLLAKGGGAKVADFGIARATEATAMTHTSMILGTAPYLSPEQARGETVGPASDLYSLGVVLYEALTGRTPFGTGEHVNPLAIAMKHCTEPAPSPRTSNHRVPRPLEIVTLTLMRKQPADRYASAAALADDLEAFLRGEELSSAAAMRLASSSEGTGTRALHRTPAPPRRRRKVVPVMAFALACVLALAFSPLVSMQKPVAFVEDTVAGDVGGLDRAASPTLRTHPGVPEAPEKERIEANQPEKQATQVEEQAPAKAPPAEAAPVEAPDEVDAASASASAPASASASSASAPADSFAPAPGAVGPTPSEEAAEQTPAASAPAAEETHAPEPEASAPADDGGADVPDVEIPDVEMPNF</sequence>
<keyword evidence="11" id="KW-0812">Transmembrane</keyword>
<dbReference type="RefSeq" id="WP_166174994.1">
    <property type="nucleotide sequence ID" value="NZ_CP045119.1"/>
</dbReference>
<dbReference type="GO" id="GO:0004674">
    <property type="term" value="F:protein serine/threonine kinase activity"/>
    <property type="evidence" value="ECO:0007669"/>
    <property type="project" value="UniProtKB-KW"/>
</dbReference>